<dbReference type="GO" id="GO:0004497">
    <property type="term" value="F:monooxygenase activity"/>
    <property type="evidence" value="ECO:0007669"/>
    <property type="project" value="UniProtKB-KW"/>
</dbReference>
<keyword evidence="9 14" id="KW-0560">Oxidoreductase</keyword>
<organism evidence="16 17">
    <name type="scientific">Bactrocera dorsalis</name>
    <name type="common">Oriental fruit fly</name>
    <name type="synonym">Dacus dorsalis</name>
    <dbReference type="NCBI Taxonomy" id="27457"/>
    <lineage>
        <taxon>Eukaryota</taxon>
        <taxon>Metazoa</taxon>
        <taxon>Ecdysozoa</taxon>
        <taxon>Arthropoda</taxon>
        <taxon>Hexapoda</taxon>
        <taxon>Insecta</taxon>
        <taxon>Pterygota</taxon>
        <taxon>Neoptera</taxon>
        <taxon>Endopterygota</taxon>
        <taxon>Diptera</taxon>
        <taxon>Brachycera</taxon>
        <taxon>Muscomorpha</taxon>
        <taxon>Tephritoidea</taxon>
        <taxon>Tephritidae</taxon>
        <taxon>Bactrocera</taxon>
        <taxon>Bactrocera</taxon>
    </lineage>
</organism>
<feature type="transmembrane region" description="Helical" evidence="15">
    <location>
        <begin position="40"/>
        <end position="59"/>
    </location>
</feature>
<evidence type="ECO:0000256" key="12">
    <source>
        <dbReference type="ARBA" id="ARBA00023136"/>
    </source>
</evidence>
<dbReference type="InterPro" id="IPR017972">
    <property type="entry name" value="Cyt_P450_CS"/>
</dbReference>
<evidence type="ECO:0000256" key="9">
    <source>
        <dbReference type="ARBA" id="ARBA00023002"/>
    </source>
</evidence>
<keyword evidence="8" id="KW-0492">Microsome</keyword>
<evidence type="ECO:0000313" key="17">
    <source>
        <dbReference type="RefSeq" id="XP_011209140.3"/>
    </source>
</evidence>
<dbReference type="PRINTS" id="PR00463">
    <property type="entry name" value="EP450I"/>
</dbReference>
<keyword evidence="6 13" id="KW-0479">Metal-binding</keyword>
<name>A0A6I9VE36_BACDO</name>
<dbReference type="SUPFAM" id="SSF48264">
    <property type="entry name" value="Cytochrome P450"/>
    <property type="match status" value="1"/>
</dbReference>
<evidence type="ECO:0000256" key="11">
    <source>
        <dbReference type="ARBA" id="ARBA00023033"/>
    </source>
</evidence>
<dbReference type="GO" id="GO:0016705">
    <property type="term" value="F:oxidoreductase activity, acting on paired donors, with incorporation or reduction of molecular oxygen"/>
    <property type="evidence" value="ECO:0007669"/>
    <property type="project" value="InterPro"/>
</dbReference>
<comment type="subcellular location">
    <subcellularLocation>
        <location evidence="3">Endoplasmic reticulum membrane</location>
        <topology evidence="3">Peripheral membrane protein</topology>
    </subcellularLocation>
    <subcellularLocation>
        <location evidence="2">Microsome membrane</location>
        <topology evidence="2">Peripheral membrane protein</topology>
    </subcellularLocation>
</comment>
<evidence type="ECO:0000313" key="16">
    <source>
        <dbReference type="Proteomes" id="UP001652620"/>
    </source>
</evidence>
<dbReference type="Proteomes" id="UP001652620">
    <property type="component" value="Chromosome 3"/>
</dbReference>
<dbReference type="InterPro" id="IPR036396">
    <property type="entry name" value="Cyt_P450_sf"/>
</dbReference>
<evidence type="ECO:0000256" key="2">
    <source>
        <dbReference type="ARBA" id="ARBA00004174"/>
    </source>
</evidence>
<sequence>MLNSRITTISWCSMLSLCSQTCISNSEIISTKVRNENMTVTEILLSIILAAVAAFIYIAHRNLTYWQRKGIPHDSPHWIHGNLNGVAKTLTVGEAFTKVYRRHLGSGPFCGLYFLQKPTVLVLTPELTKQVLIKDFNNFSERGLYVNEEDDPLTGHLFLLQSQKWRIMRNKLTPTFTSGQMKFMFPTVVSVAEQLVETLNGDIKKSNVIEIKEILARFTTDVIGSCAFGIECNSLKNPDAIFRQMGRRLFTDRRHSNFVDSMIAAAPNVARKLHVRLVPDAISDFFLNIVREAVDYREKENVQRNDFLNILIELNKGKLKFDDKVEEKGLTLEEMAAQVLIFFIAGFETSSSTLTFLLYELALNPDIQKRLREEIFEAVENHGGKVTYECVNSMSYMKQVVSETLRKYPVLPHLQRKTMADYVVPGHPNYVIEKDTTVFIPVMAMHHDPEIYPDPEKFDPERFAPDEMKSRDPIYWLPFGDGPRNCIGLRFGQMQIRVALTYLLSNFEFSPCPKTEIPLVFDPKEFLTSTKGGIHLKVQSI</sequence>
<dbReference type="OrthoDB" id="2789670at2759"/>
<dbReference type="PRINTS" id="PR00385">
    <property type="entry name" value="P450"/>
</dbReference>
<keyword evidence="10 13" id="KW-0408">Iron</keyword>
<protein>
    <submittedName>
        <fullName evidence="17">Cytochrome P450 6a2-like isoform X1</fullName>
    </submittedName>
</protein>
<keyword evidence="5 13" id="KW-0349">Heme</keyword>
<dbReference type="PANTHER" id="PTHR24292">
    <property type="entry name" value="CYTOCHROME P450"/>
    <property type="match status" value="1"/>
</dbReference>
<keyword evidence="12 15" id="KW-0472">Membrane</keyword>
<dbReference type="GO" id="GO:0020037">
    <property type="term" value="F:heme binding"/>
    <property type="evidence" value="ECO:0007669"/>
    <property type="project" value="InterPro"/>
</dbReference>
<evidence type="ECO:0000256" key="7">
    <source>
        <dbReference type="ARBA" id="ARBA00022824"/>
    </source>
</evidence>
<evidence type="ECO:0000256" key="5">
    <source>
        <dbReference type="ARBA" id="ARBA00022617"/>
    </source>
</evidence>
<dbReference type="AlphaFoldDB" id="A0A6I9VE36"/>
<evidence type="ECO:0000256" key="14">
    <source>
        <dbReference type="RuleBase" id="RU000461"/>
    </source>
</evidence>
<evidence type="ECO:0000256" key="13">
    <source>
        <dbReference type="PIRSR" id="PIRSR602401-1"/>
    </source>
</evidence>
<keyword evidence="15" id="KW-1133">Transmembrane helix</keyword>
<evidence type="ECO:0000256" key="15">
    <source>
        <dbReference type="SAM" id="Phobius"/>
    </source>
</evidence>
<dbReference type="Pfam" id="PF00067">
    <property type="entry name" value="p450"/>
    <property type="match status" value="1"/>
</dbReference>
<evidence type="ECO:0000256" key="6">
    <source>
        <dbReference type="ARBA" id="ARBA00022723"/>
    </source>
</evidence>
<gene>
    <name evidence="17" type="primary">LOC105230201</name>
</gene>
<dbReference type="GeneID" id="105230201"/>
<feature type="binding site" description="axial binding residue" evidence="13">
    <location>
        <position position="486"/>
    </location>
    <ligand>
        <name>heme</name>
        <dbReference type="ChEBI" id="CHEBI:30413"/>
    </ligand>
    <ligandPart>
        <name>Fe</name>
        <dbReference type="ChEBI" id="CHEBI:18248"/>
    </ligandPart>
</feature>
<dbReference type="InterPro" id="IPR002401">
    <property type="entry name" value="Cyt_P450_E_grp-I"/>
</dbReference>
<evidence type="ECO:0000256" key="8">
    <source>
        <dbReference type="ARBA" id="ARBA00022848"/>
    </source>
</evidence>
<keyword evidence="16" id="KW-1185">Reference proteome</keyword>
<reference evidence="17" key="1">
    <citation type="submission" date="2025-08" db="UniProtKB">
        <authorList>
            <consortium name="RefSeq"/>
        </authorList>
    </citation>
    <scope>IDENTIFICATION</scope>
    <source>
        <tissue evidence="17">Adult</tissue>
    </source>
</reference>
<accession>A0A6I9VE36</accession>
<dbReference type="PANTHER" id="PTHR24292:SF100">
    <property type="entry name" value="CYTOCHROME P450 6A16, ISOFORM B-RELATED"/>
    <property type="match status" value="1"/>
</dbReference>
<dbReference type="InParanoid" id="A0A6I9VE36"/>
<comment type="similarity">
    <text evidence="4 14">Belongs to the cytochrome P450 family.</text>
</comment>
<dbReference type="Gene3D" id="1.10.630.10">
    <property type="entry name" value="Cytochrome P450"/>
    <property type="match status" value="1"/>
</dbReference>
<keyword evidence="11 14" id="KW-0503">Monooxygenase</keyword>
<dbReference type="GO" id="GO:0005789">
    <property type="term" value="C:endoplasmic reticulum membrane"/>
    <property type="evidence" value="ECO:0007669"/>
    <property type="project" value="UniProtKB-SubCell"/>
</dbReference>
<dbReference type="InterPro" id="IPR050476">
    <property type="entry name" value="Insect_CytP450_Detox"/>
</dbReference>
<dbReference type="KEGG" id="bdr:105230201"/>
<keyword evidence="7" id="KW-0256">Endoplasmic reticulum</keyword>
<evidence type="ECO:0000256" key="3">
    <source>
        <dbReference type="ARBA" id="ARBA00004406"/>
    </source>
</evidence>
<dbReference type="InterPro" id="IPR001128">
    <property type="entry name" value="Cyt_P450"/>
</dbReference>
<dbReference type="CDD" id="cd11056">
    <property type="entry name" value="CYP6-like"/>
    <property type="match status" value="1"/>
</dbReference>
<dbReference type="GO" id="GO:0005506">
    <property type="term" value="F:iron ion binding"/>
    <property type="evidence" value="ECO:0007669"/>
    <property type="project" value="InterPro"/>
</dbReference>
<dbReference type="RefSeq" id="XP_011209140.3">
    <property type="nucleotide sequence ID" value="XM_011210838.3"/>
</dbReference>
<keyword evidence="15" id="KW-0812">Transmembrane</keyword>
<comment type="cofactor">
    <cofactor evidence="1 13">
        <name>heme</name>
        <dbReference type="ChEBI" id="CHEBI:30413"/>
    </cofactor>
</comment>
<proteinExistence type="inferred from homology"/>
<evidence type="ECO:0000256" key="1">
    <source>
        <dbReference type="ARBA" id="ARBA00001971"/>
    </source>
</evidence>
<dbReference type="PROSITE" id="PS00086">
    <property type="entry name" value="CYTOCHROME_P450"/>
    <property type="match status" value="1"/>
</dbReference>
<evidence type="ECO:0000256" key="10">
    <source>
        <dbReference type="ARBA" id="ARBA00023004"/>
    </source>
</evidence>
<evidence type="ECO:0000256" key="4">
    <source>
        <dbReference type="ARBA" id="ARBA00010617"/>
    </source>
</evidence>